<dbReference type="CDD" id="cd07012">
    <property type="entry name" value="PBP2_Bug_TTT"/>
    <property type="match status" value="1"/>
</dbReference>
<reference evidence="2" key="1">
    <citation type="submission" date="2017-05" db="EMBL/GenBank/DDBJ databases">
        <title>Complete and WGS of Bordetella genogroups.</title>
        <authorList>
            <person name="Spilker T."/>
            <person name="Lipuma J."/>
        </authorList>
    </citation>
    <scope>NUCLEOTIDE SEQUENCE</scope>
    <source>
        <strain evidence="2">AU21707</strain>
    </source>
</reference>
<accession>A0A261RNY5</accession>
<organism evidence="2 3">
    <name type="scientific">Bordetella genomosp. 9</name>
    <dbReference type="NCBI Taxonomy" id="1416803"/>
    <lineage>
        <taxon>Bacteria</taxon>
        <taxon>Pseudomonadati</taxon>
        <taxon>Pseudomonadota</taxon>
        <taxon>Betaproteobacteria</taxon>
        <taxon>Burkholderiales</taxon>
        <taxon>Alcaligenaceae</taxon>
        <taxon>Bordetella</taxon>
    </lineage>
</organism>
<dbReference type="PANTHER" id="PTHR42928:SF5">
    <property type="entry name" value="BLR1237 PROTEIN"/>
    <property type="match status" value="1"/>
</dbReference>
<dbReference type="SUPFAM" id="SSF53850">
    <property type="entry name" value="Periplasmic binding protein-like II"/>
    <property type="match status" value="1"/>
</dbReference>
<dbReference type="EMBL" id="NEVJ01000001">
    <property type="protein sequence ID" value="OZI26003.1"/>
    <property type="molecule type" value="Genomic_DNA"/>
</dbReference>
<dbReference type="Gene3D" id="3.40.190.150">
    <property type="entry name" value="Bordetella uptake gene, domain 1"/>
    <property type="match status" value="1"/>
</dbReference>
<dbReference type="Proteomes" id="UP000216857">
    <property type="component" value="Unassembled WGS sequence"/>
</dbReference>
<comment type="caution">
    <text evidence="2">The sequence shown here is derived from an EMBL/GenBank/DDBJ whole genome shotgun (WGS) entry which is preliminary data.</text>
</comment>
<keyword evidence="3" id="KW-1185">Reference proteome</keyword>
<evidence type="ECO:0000313" key="2">
    <source>
        <dbReference type="EMBL" id="OZI26003.1"/>
    </source>
</evidence>
<dbReference type="PANTHER" id="PTHR42928">
    <property type="entry name" value="TRICARBOXYLATE-BINDING PROTEIN"/>
    <property type="match status" value="1"/>
</dbReference>
<dbReference type="InterPro" id="IPR042100">
    <property type="entry name" value="Bug_dom1"/>
</dbReference>
<dbReference type="OrthoDB" id="8678477at2"/>
<proteinExistence type="inferred from homology"/>
<evidence type="ECO:0000313" key="3">
    <source>
        <dbReference type="Proteomes" id="UP000216857"/>
    </source>
</evidence>
<dbReference type="Gene3D" id="3.40.190.10">
    <property type="entry name" value="Periplasmic binding protein-like II"/>
    <property type="match status" value="1"/>
</dbReference>
<protein>
    <recommendedName>
        <fullName evidence="4">ABC transporter substrate-binding protein</fullName>
    </recommendedName>
</protein>
<comment type="similarity">
    <text evidence="1">Belongs to the UPF0065 (bug) family.</text>
</comment>
<sequence length="354" mass="37912">MTNARLPLQCQNPDAATTIAMKKNRGGDMNWQRLIAHGALAGTMAALAVPSHADDASYPNKAVRIILPLAVGSSGDVFTRLFAKGLTDKLGQQFYVENMPSANGLLAAQAQLRAPADGYTILEGTSAIISLNPITVKDPGYDPVKDFRPVGGILRTAQIFAVPASSPIKSMKDLVEVARSAKAPLSSGTYGPLYLAAQQWFSSKADIKFNSIYYKGATGTAADLAGGQLDLAVVDLVGILPLVKGGRVRMLAVTSERRLPDFPDLPTVQESGFPGFVSYAWASLYVRTQTPDAVVNRLAKAMGELYQDKSIQTLMAQSPGIEMMPLGPEAMRKFQLAETERLREIAKTANLSPQ</sequence>
<gene>
    <name evidence="2" type="ORF">CAL26_01195</name>
</gene>
<name>A0A261RNY5_9BORD</name>
<dbReference type="PIRSF" id="PIRSF017082">
    <property type="entry name" value="YflP"/>
    <property type="match status" value="1"/>
</dbReference>
<dbReference type="Pfam" id="PF03401">
    <property type="entry name" value="TctC"/>
    <property type="match status" value="1"/>
</dbReference>
<evidence type="ECO:0008006" key="4">
    <source>
        <dbReference type="Google" id="ProtNLM"/>
    </source>
</evidence>
<dbReference type="InterPro" id="IPR005064">
    <property type="entry name" value="BUG"/>
</dbReference>
<dbReference type="AlphaFoldDB" id="A0A261RNY5"/>
<evidence type="ECO:0000256" key="1">
    <source>
        <dbReference type="ARBA" id="ARBA00006987"/>
    </source>
</evidence>